<protein>
    <submittedName>
        <fullName evidence="1">Uncharacterized protein</fullName>
    </submittedName>
</protein>
<gene>
    <name evidence="1" type="ORF">LCGC14_0443420</name>
</gene>
<evidence type="ECO:0000313" key="1">
    <source>
        <dbReference type="EMBL" id="KKN69166.1"/>
    </source>
</evidence>
<proteinExistence type="predicted"/>
<name>A0A0F9V6J7_9ZZZZ</name>
<comment type="caution">
    <text evidence="1">The sequence shown here is derived from an EMBL/GenBank/DDBJ whole genome shotgun (WGS) entry which is preliminary data.</text>
</comment>
<accession>A0A0F9V6J7</accession>
<organism evidence="1">
    <name type="scientific">marine sediment metagenome</name>
    <dbReference type="NCBI Taxonomy" id="412755"/>
    <lineage>
        <taxon>unclassified sequences</taxon>
        <taxon>metagenomes</taxon>
        <taxon>ecological metagenomes</taxon>
    </lineage>
</organism>
<sequence>MLNVMVEVRRLIDRRHRQTHFFADVATYTAGPPPTATIIRNGQTVADGQEYEVADEVAVLVADDRVIVLDVTGEGGLVITHKMP</sequence>
<reference evidence="1" key="1">
    <citation type="journal article" date="2015" name="Nature">
        <title>Complex archaea that bridge the gap between prokaryotes and eukaryotes.</title>
        <authorList>
            <person name="Spang A."/>
            <person name="Saw J.H."/>
            <person name="Jorgensen S.L."/>
            <person name="Zaremba-Niedzwiedzka K."/>
            <person name="Martijn J."/>
            <person name="Lind A.E."/>
            <person name="van Eijk R."/>
            <person name="Schleper C."/>
            <person name="Guy L."/>
            <person name="Ettema T.J."/>
        </authorList>
    </citation>
    <scope>NUCLEOTIDE SEQUENCE</scope>
</reference>
<dbReference type="EMBL" id="LAZR01000431">
    <property type="protein sequence ID" value="KKN69166.1"/>
    <property type="molecule type" value="Genomic_DNA"/>
</dbReference>
<dbReference type="AlphaFoldDB" id="A0A0F9V6J7"/>